<proteinExistence type="predicted"/>
<name>A0A6G1IQP9_9PLEO</name>
<feature type="non-terminal residue" evidence="2">
    <location>
        <position position="96"/>
    </location>
</feature>
<feature type="transmembrane region" description="Helical" evidence="1">
    <location>
        <begin position="6"/>
        <end position="26"/>
    </location>
</feature>
<keyword evidence="1" id="KW-0472">Membrane</keyword>
<keyword evidence="1" id="KW-1133">Transmembrane helix</keyword>
<dbReference type="Proteomes" id="UP000799291">
    <property type="component" value="Unassembled WGS sequence"/>
</dbReference>
<keyword evidence="1" id="KW-0812">Transmembrane</keyword>
<keyword evidence="3" id="KW-1185">Reference proteome</keyword>
<reference evidence="2" key="1">
    <citation type="journal article" date="2020" name="Stud. Mycol.">
        <title>101 Dothideomycetes genomes: a test case for predicting lifestyles and emergence of pathogens.</title>
        <authorList>
            <person name="Haridas S."/>
            <person name="Albert R."/>
            <person name="Binder M."/>
            <person name="Bloem J."/>
            <person name="Labutti K."/>
            <person name="Salamov A."/>
            <person name="Andreopoulos B."/>
            <person name="Baker S."/>
            <person name="Barry K."/>
            <person name="Bills G."/>
            <person name="Bluhm B."/>
            <person name="Cannon C."/>
            <person name="Castanera R."/>
            <person name="Culley D."/>
            <person name="Daum C."/>
            <person name="Ezra D."/>
            <person name="Gonzalez J."/>
            <person name="Henrissat B."/>
            <person name="Kuo A."/>
            <person name="Liang C."/>
            <person name="Lipzen A."/>
            <person name="Lutzoni F."/>
            <person name="Magnuson J."/>
            <person name="Mondo S."/>
            <person name="Nolan M."/>
            <person name="Ohm R."/>
            <person name="Pangilinan J."/>
            <person name="Park H.-J."/>
            <person name="Ramirez L."/>
            <person name="Alfaro M."/>
            <person name="Sun H."/>
            <person name="Tritt A."/>
            <person name="Yoshinaga Y."/>
            <person name="Zwiers L.-H."/>
            <person name="Turgeon B."/>
            <person name="Goodwin S."/>
            <person name="Spatafora J."/>
            <person name="Crous P."/>
            <person name="Grigoriev I."/>
        </authorList>
    </citation>
    <scope>NUCLEOTIDE SEQUENCE</scope>
    <source>
        <strain evidence="2">CBS 122367</strain>
    </source>
</reference>
<dbReference type="InterPro" id="IPR021514">
    <property type="entry name" value="DUF3176"/>
</dbReference>
<accession>A0A6G1IQP9</accession>
<evidence type="ECO:0000256" key="1">
    <source>
        <dbReference type="SAM" id="Phobius"/>
    </source>
</evidence>
<gene>
    <name evidence="2" type="ORF">K458DRAFT_254370</name>
</gene>
<sequence length="96" mass="10673">WWWELLSWVIGTLSLFALLLLLALFSDKAVTSWNSKVSINAIVSALAQTAQSSLAVSLGSGISQLKWDWLRTRRQRKDIETFDNASRGPLGSLVLV</sequence>
<evidence type="ECO:0000313" key="2">
    <source>
        <dbReference type="EMBL" id="KAF2680428.1"/>
    </source>
</evidence>
<dbReference type="AlphaFoldDB" id="A0A6G1IQP9"/>
<evidence type="ECO:0000313" key="3">
    <source>
        <dbReference type="Proteomes" id="UP000799291"/>
    </source>
</evidence>
<protein>
    <submittedName>
        <fullName evidence="2">Uncharacterized protein</fullName>
    </submittedName>
</protein>
<dbReference type="PANTHER" id="PTHR35394:SF5">
    <property type="entry name" value="DUF3176 DOMAIN-CONTAINING PROTEIN"/>
    <property type="match status" value="1"/>
</dbReference>
<organism evidence="2 3">
    <name type="scientific">Lentithecium fluviatile CBS 122367</name>
    <dbReference type="NCBI Taxonomy" id="1168545"/>
    <lineage>
        <taxon>Eukaryota</taxon>
        <taxon>Fungi</taxon>
        <taxon>Dikarya</taxon>
        <taxon>Ascomycota</taxon>
        <taxon>Pezizomycotina</taxon>
        <taxon>Dothideomycetes</taxon>
        <taxon>Pleosporomycetidae</taxon>
        <taxon>Pleosporales</taxon>
        <taxon>Massarineae</taxon>
        <taxon>Lentitheciaceae</taxon>
        <taxon>Lentithecium</taxon>
    </lineage>
</organism>
<dbReference type="Pfam" id="PF11374">
    <property type="entry name" value="DUF3176"/>
    <property type="match status" value="1"/>
</dbReference>
<dbReference type="EMBL" id="MU005597">
    <property type="protein sequence ID" value="KAF2680428.1"/>
    <property type="molecule type" value="Genomic_DNA"/>
</dbReference>
<dbReference type="OrthoDB" id="5242705at2759"/>
<feature type="non-terminal residue" evidence="2">
    <location>
        <position position="1"/>
    </location>
</feature>
<dbReference type="PANTHER" id="PTHR35394">
    <property type="entry name" value="DUF3176 DOMAIN-CONTAINING PROTEIN"/>
    <property type="match status" value="1"/>
</dbReference>